<gene>
    <name evidence="3" type="ORF">SAMN05444280_11052</name>
</gene>
<feature type="domain" description="3-keto-alpha-glucoside-1,2-lyase/3-keto-2-hydroxy-glucal hydratase" evidence="2">
    <location>
        <begin position="44"/>
        <end position="271"/>
    </location>
</feature>
<organism evidence="3 4">
    <name type="scientific">Tangfeifania diversioriginum</name>
    <dbReference type="NCBI Taxonomy" id="1168035"/>
    <lineage>
        <taxon>Bacteria</taxon>
        <taxon>Pseudomonadati</taxon>
        <taxon>Bacteroidota</taxon>
        <taxon>Bacteroidia</taxon>
        <taxon>Marinilabiliales</taxon>
        <taxon>Prolixibacteraceae</taxon>
        <taxon>Tangfeifania</taxon>
    </lineage>
</organism>
<proteinExistence type="predicted"/>
<dbReference type="EMBL" id="FQZE01000010">
    <property type="protein sequence ID" value="SHJ05599.1"/>
    <property type="molecule type" value="Genomic_DNA"/>
</dbReference>
<dbReference type="OrthoDB" id="9787527at2"/>
<dbReference type="STRING" id="1168035.SAMN05444280_11052"/>
<accession>A0A1M6G6Q4</accession>
<dbReference type="PROSITE" id="PS51257">
    <property type="entry name" value="PROKAR_LIPOPROTEIN"/>
    <property type="match status" value="1"/>
</dbReference>
<name>A0A1M6G6Q4_9BACT</name>
<dbReference type="InterPro" id="IPR010496">
    <property type="entry name" value="AL/BT2_dom"/>
</dbReference>
<dbReference type="Pfam" id="PF06439">
    <property type="entry name" value="3keto-disac_hyd"/>
    <property type="match status" value="1"/>
</dbReference>
<feature type="signal peptide" evidence="1">
    <location>
        <begin position="1"/>
        <end position="21"/>
    </location>
</feature>
<reference evidence="3 4" key="1">
    <citation type="submission" date="2016-11" db="EMBL/GenBank/DDBJ databases">
        <authorList>
            <person name="Jaros S."/>
            <person name="Januszkiewicz K."/>
            <person name="Wedrychowicz H."/>
        </authorList>
    </citation>
    <scope>NUCLEOTIDE SEQUENCE [LARGE SCALE GENOMIC DNA]</scope>
    <source>
        <strain evidence="3 4">DSM 27063</strain>
    </source>
</reference>
<evidence type="ECO:0000256" key="1">
    <source>
        <dbReference type="SAM" id="SignalP"/>
    </source>
</evidence>
<evidence type="ECO:0000259" key="2">
    <source>
        <dbReference type="Pfam" id="PF06439"/>
    </source>
</evidence>
<dbReference type="AlphaFoldDB" id="A0A1M6G6Q4"/>
<protein>
    <recommendedName>
        <fullName evidence="2">3-keto-alpha-glucoside-1,2-lyase/3-keto-2-hydroxy-glucal hydratase domain-containing protein</fullName>
    </recommendedName>
</protein>
<keyword evidence="1" id="KW-0732">Signal</keyword>
<evidence type="ECO:0000313" key="4">
    <source>
        <dbReference type="Proteomes" id="UP000184050"/>
    </source>
</evidence>
<dbReference type="Gene3D" id="2.60.120.560">
    <property type="entry name" value="Exo-inulinase, domain 1"/>
    <property type="match status" value="1"/>
</dbReference>
<dbReference type="GO" id="GO:0016787">
    <property type="term" value="F:hydrolase activity"/>
    <property type="evidence" value="ECO:0007669"/>
    <property type="project" value="InterPro"/>
</dbReference>
<sequence>MRTNHLLTKTLFVALVAVATACGSKSNSQQNDEKSAQTATEENWIQLFNGEDLNDWQVKFTGYELGENFNNTFRVEDGLLRVRYDEWDEWGGQFGHLFYKDEFSHYRLRVEYRFVDDQVAGGPGWAFRNNGLMLHGQPAETMEVDQDFPVSVEVQLLGGDGTDERSTMNVCTPGTNIVLDGVLLEDHCITSDSETYYGDQWVTVEVEVRGGEVWRHFVEGEEVMSYEQPQLDQRDQYYEKLLPEDGNKILSKGTISIQAESHPTDFRKIELLVIEE</sequence>
<dbReference type="Proteomes" id="UP000184050">
    <property type="component" value="Unassembled WGS sequence"/>
</dbReference>
<feature type="chain" id="PRO_5013200729" description="3-keto-alpha-glucoside-1,2-lyase/3-keto-2-hydroxy-glucal hydratase domain-containing protein" evidence="1">
    <location>
        <begin position="22"/>
        <end position="276"/>
    </location>
</feature>
<dbReference type="RefSeq" id="WP_073168273.1">
    <property type="nucleotide sequence ID" value="NZ_FQZE01000010.1"/>
</dbReference>
<keyword evidence="4" id="KW-1185">Reference proteome</keyword>
<evidence type="ECO:0000313" key="3">
    <source>
        <dbReference type="EMBL" id="SHJ05599.1"/>
    </source>
</evidence>